<dbReference type="AlphaFoldDB" id="A0A1M5TN20"/>
<accession>A0A1M5TN20</accession>
<dbReference type="RefSeq" id="WP_067656194.1">
    <property type="nucleotide sequence ID" value="NZ_FQXG01000003.1"/>
</dbReference>
<evidence type="ECO:0000313" key="2">
    <source>
        <dbReference type="Proteomes" id="UP000184268"/>
    </source>
</evidence>
<organism evidence="1 2">
    <name type="scientific">Ferrimonas marina</name>
    <dbReference type="NCBI Taxonomy" id="299255"/>
    <lineage>
        <taxon>Bacteria</taxon>
        <taxon>Pseudomonadati</taxon>
        <taxon>Pseudomonadota</taxon>
        <taxon>Gammaproteobacteria</taxon>
        <taxon>Alteromonadales</taxon>
        <taxon>Ferrimonadaceae</taxon>
        <taxon>Ferrimonas</taxon>
    </lineage>
</organism>
<evidence type="ECO:0000313" key="1">
    <source>
        <dbReference type="EMBL" id="SHH51763.1"/>
    </source>
</evidence>
<dbReference type="EMBL" id="FQXG01000003">
    <property type="protein sequence ID" value="SHH51763.1"/>
    <property type="molecule type" value="Genomic_DNA"/>
</dbReference>
<protein>
    <submittedName>
        <fullName evidence="1">Uncharacterized protein</fullName>
    </submittedName>
</protein>
<proteinExistence type="predicted"/>
<sequence>MDTPVIAVLFFDKDKALIGCVSYRPMLDKMLNIKACGECLEAQMGNAPEGTAIIQFKFGTCSTMMYLTEGFEVVAKHVSRFYQNRVRDYLEDELFALWNQAEAAGNSEQAKEALAGIMDKATYDANGMGNHHHQIRYLVAQGWDGILRSHLETLTQ</sequence>
<dbReference type="Proteomes" id="UP000184268">
    <property type="component" value="Unassembled WGS sequence"/>
</dbReference>
<name>A0A1M5TN20_9GAMM</name>
<keyword evidence="2" id="KW-1185">Reference proteome</keyword>
<reference evidence="1 2" key="1">
    <citation type="submission" date="2016-11" db="EMBL/GenBank/DDBJ databases">
        <authorList>
            <person name="Jaros S."/>
            <person name="Januszkiewicz K."/>
            <person name="Wedrychowicz H."/>
        </authorList>
    </citation>
    <scope>NUCLEOTIDE SEQUENCE [LARGE SCALE GENOMIC DNA]</scope>
    <source>
        <strain evidence="1 2">DSM 16917</strain>
    </source>
</reference>
<gene>
    <name evidence="1" type="ORF">SAMN02745129_2199</name>
</gene>
<dbReference type="STRING" id="299255.SAMN02745129_2199"/>